<accession>A0AAE1EYD6</accession>
<evidence type="ECO:0000256" key="1">
    <source>
        <dbReference type="ARBA" id="ARBA00004123"/>
    </source>
</evidence>
<name>A0AAE1EYD6_PETCI</name>
<evidence type="ECO:0000313" key="7">
    <source>
        <dbReference type="EMBL" id="KAK3863660.1"/>
    </source>
</evidence>
<dbReference type="PANTHER" id="PTHR31661:SF1">
    <property type="entry name" value="CDAN1-INTERACTING NUCLEASE 1"/>
    <property type="match status" value="1"/>
</dbReference>
<evidence type="ECO:0000256" key="4">
    <source>
        <dbReference type="ARBA" id="ARBA00023242"/>
    </source>
</evidence>
<comment type="subcellular location">
    <subcellularLocation>
        <location evidence="2">Cytoplasm</location>
    </subcellularLocation>
    <subcellularLocation>
        <location evidence="1">Nucleus</location>
    </subcellularLocation>
</comment>
<comment type="caution">
    <text evidence="7">The sequence shown here is derived from an EMBL/GenBank/DDBJ whole genome shotgun (WGS) entry which is preliminary data.</text>
</comment>
<keyword evidence="3" id="KW-0963">Cytoplasm</keyword>
<sequence>MAHTDHPTAATNVIIPISIKQPRRLSCIINTMKLHQYNKIIGVIITTQEGNPMSSLVEQFPEVDRKTLGSIWSQEMQKKVKRNFHHINASEKATEIYNRYLSSVGSGAPPGILLEMARCLDYSPAMLAKLVLEHYLIQRSSSTQVSKSQVNSFLRDTTLIEDRDLSFEVYLCVLQDDVYGPFADCIKHAVGHEYEFHLCRELDKLNIGYYSEDELRSRGYDKTPDIKLHVPIAVEGHVINWIESKASFGDEESHRGYLRDQFWSYWNRFGSGLVIYWLGFVDEIDQHSDKGILLRSSLPTDITFMDPLLLTPRQ</sequence>
<organism evidence="7 8">
    <name type="scientific">Petrolisthes cinctipes</name>
    <name type="common">Flat porcelain crab</name>
    <dbReference type="NCBI Taxonomy" id="88211"/>
    <lineage>
        <taxon>Eukaryota</taxon>
        <taxon>Metazoa</taxon>
        <taxon>Ecdysozoa</taxon>
        <taxon>Arthropoda</taxon>
        <taxon>Crustacea</taxon>
        <taxon>Multicrustacea</taxon>
        <taxon>Malacostraca</taxon>
        <taxon>Eumalacostraca</taxon>
        <taxon>Eucarida</taxon>
        <taxon>Decapoda</taxon>
        <taxon>Pleocyemata</taxon>
        <taxon>Anomura</taxon>
        <taxon>Galatheoidea</taxon>
        <taxon>Porcellanidae</taxon>
        <taxon>Petrolisthes</taxon>
    </lineage>
</organism>
<keyword evidence="8" id="KW-1185">Reference proteome</keyword>
<reference evidence="7" key="1">
    <citation type="submission" date="2023-10" db="EMBL/GenBank/DDBJ databases">
        <title>Genome assemblies of two species of porcelain crab, Petrolisthes cinctipes and Petrolisthes manimaculis (Anomura: Porcellanidae).</title>
        <authorList>
            <person name="Angst P."/>
        </authorList>
    </citation>
    <scope>NUCLEOTIDE SEQUENCE</scope>
    <source>
        <strain evidence="7">PB745_01</strain>
        <tissue evidence="7">Gill</tissue>
    </source>
</reference>
<evidence type="ECO:0000256" key="5">
    <source>
        <dbReference type="ARBA" id="ARBA00023480"/>
    </source>
</evidence>
<dbReference type="Proteomes" id="UP001286313">
    <property type="component" value="Unassembled WGS sequence"/>
</dbReference>
<evidence type="ECO:0000256" key="3">
    <source>
        <dbReference type="ARBA" id="ARBA00022490"/>
    </source>
</evidence>
<gene>
    <name evidence="7" type="ORF">Pcinc_030593</name>
    <name evidence="6" type="ORF">Pcinc_037885</name>
</gene>
<evidence type="ECO:0000313" key="8">
    <source>
        <dbReference type="Proteomes" id="UP001286313"/>
    </source>
</evidence>
<dbReference type="PANTHER" id="PTHR31661">
    <property type="entry name" value="SIMILAR TO CDNA SEQUENCE BC052040"/>
    <property type="match status" value="1"/>
</dbReference>
<keyword evidence="4" id="KW-0539">Nucleus</keyword>
<dbReference type="AlphaFoldDB" id="A0AAE1EYD6"/>
<dbReference type="GO" id="GO:0005634">
    <property type="term" value="C:nucleus"/>
    <property type="evidence" value="ECO:0007669"/>
    <property type="project" value="UniProtKB-SubCell"/>
</dbReference>
<dbReference type="InterPro" id="IPR029404">
    <property type="entry name" value="CDIN1"/>
</dbReference>
<evidence type="ECO:0000256" key="2">
    <source>
        <dbReference type="ARBA" id="ARBA00004496"/>
    </source>
</evidence>
<dbReference type="GO" id="GO:0005737">
    <property type="term" value="C:cytoplasm"/>
    <property type="evidence" value="ECO:0007669"/>
    <property type="project" value="UniProtKB-SubCell"/>
</dbReference>
<evidence type="ECO:0000313" key="6">
    <source>
        <dbReference type="EMBL" id="KAK3855731.1"/>
    </source>
</evidence>
<proteinExistence type="predicted"/>
<protein>
    <recommendedName>
        <fullName evidence="5">CDAN1-interacting nuclease 1</fullName>
    </recommendedName>
</protein>
<dbReference type="EMBL" id="JAWQEG010003973">
    <property type="protein sequence ID" value="KAK3863660.1"/>
    <property type="molecule type" value="Genomic_DNA"/>
</dbReference>
<dbReference type="Pfam" id="PF14811">
    <property type="entry name" value="TPD"/>
    <property type="match status" value="1"/>
</dbReference>
<dbReference type="EMBL" id="JAWQEG010006110">
    <property type="protein sequence ID" value="KAK3855731.1"/>
    <property type="molecule type" value="Genomic_DNA"/>
</dbReference>